<dbReference type="EMBL" id="CP165628">
    <property type="protein sequence ID" value="XDU70479.1"/>
    <property type="molecule type" value="Genomic_DNA"/>
</dbReference>
<dbReference type="RefSeq" id="WP_369788011.1">
    <property type="nucleotide sequence ID" value="NZ_CP165628.1"/>
</dbReference>
<gene>
    <name evidence="1" type="ORF">AB3G37_12840</name>
</gene>
<evidence type="ECO:0000313" key="1">
    <source>
        <dbReference type="EMBL" id="XDU70479.1"/>
    </source>
</evidence>
<protein>
    <submittedName>
        <fullName evidence="1">Uncharacterized protein</fullName>
    </submittedName>
</protein>
<accession>A0AB39VLB7</accession>
<sequence>MVNQGPRYIFSPEIPLAGVKYSPVNAKDFAALNRNRLSSAFMLAELSGPAFLDRLQIRIIKKMSSDVDNWNNEERAFYLSPSTKEFLQEKNLEQHDKQKYRGMFKALFDSATLMVNLLFIDREMIFALLCEIYIEHHPQGANDDMLKAWFLFDQTFNDEAETDTSLYLVGI</sequence>
<dbReference type="AlphaFoldDB" id="A0AB39VLB7"/>
<name>A0AB39VLB7_9GAMM</name>
<organism evidence="1">
    <name type="scientific">Rouxiella sp. WC2420</name>
    <dbReference type="NCBI Taxonomy" id="3234145"/>
    <lineage>
        <taxon>Bacteria</taxon>
        <taxon>Pseudomonadati</taxon>
        <taxon>Pseudomonadota</taxon>
        <taxon>Gammaproteobacteria</taxon>
        <taxon>Enterobacterales</taxon>
        <taxon>Yersiniaceae</taxon>
        <taxon>Rouxiella</taxon>
    </lineage>
</organism>
<reference evidence="1" key="1">
    <citation type="submission" date="2024-07" db="EMBL/GenBank/DDBJ databases">
        <authorList>
            <person name="Biller S.J."/>
        </authorList>
    </citation>
    <scope>NUCLEOTIDE SEQUENCE</scope>
    <source>
        <strain evidence="1">WC2420</strain>
    </source>
</reference>
<proteinExistence type="predicted"/>